<dbReference type="EMBL" id="CP042430">
    <property type="protein sequence ID" value="QEC47291.1"/>
    <property type="molecule type" value="Genomic_DNA"/>
</dbReference>
<proteinExistence type="predicted"/>
<keyword evidence="2" id="KW-1185">Reference proteome</keyword>
<dbReference type="Proteomes" id="UP000321805">
    <property type="component" value="Chromosome"/>
</dbReference>
<sequence length="65" mass="6782">MLDQQAPCPRCRSVQTVPISWGMPTEEAEHDAAAGRVVLGGCLVGDGDPGTQCRACGHRFGAARS</sequence>
<reference evidence="1 2" key="1">
    <citation type="journal article" date="2018" name="J. Microbiol.">
        <title>Baekduia soli gen. nov., sp. nov., a novel bacterium isolated from the soil of Baekdu Mountain and proposal of a novel family name, Baekduiaceae fam. nov.</title>
        <authorList>
            <person name="An D.S."/>
            <person name="Siddiqi M.Z."/>
            <person name="Kim K.H."/>
            <person name="Yu H.S."/>
            <person name="Im W.T."/>
        </authorList>
    </citation>
    <scope>NUCLEOTIDE SEQUENCE [LARGE SCALE GENOMIC DNA]</scope>
    <source>
        <strain evidence="1 2">BR7-21</strain>
    </source>
</reference>
<organism evidence="1 2">
    <name type="scientific">Baekduia soli</name>
    <dbReference type="NCBI Taxonomy" id="496014"/>
    <lineage>
        <taxon>Bacteria</taxon>
        <taxon>Bacillati</taxon>
        <taxon>Actinomycetota</taxon>
        <taxon>Thermoleophilia</taxon>
        <taxon>Solirubrobacterales</taxon>
        <taxon>Baekduiaceae</taxon>
        <taxon>Baekduia</taxon>
    </lineage>
</organism>
<evidence type="ECO:0000313" key="2">
    <source>
        <dbReference type="Proteomes" id="UP000321805"/>
    </source>
</evidence>
<name>A0A5B8U2Y6_9ACTN</name>
<evidence type="ECO:0000313" key="1">
    <source>
        <dbReference type="EMBL" id="QEC47291.1"/>
    </source>
</evidence>
<gene>
    <name evidence="1" type="ORF">FSW04_06605</name>
</gene>
<dbReference type="KEGG" id="bsol:FSW04_06605"/>
<protein>
    <submittedName>
        <fullName evidence="1">Uncharacterized protein</fullName>
    </submittedName>
</protein>
<accession>A0A5B8U2Y6</accession>
<dbReference type="AlphaFoldDB" id="A0A5B8U2Y6"/>